<sequence length="127" mass="14630">MQGGRKVHKFGAKIFSPKSRSYRFQAIEEEGYTQLHSAIEVGDRDFVVAFVGQNNGSIMRQKVGVNLTWKTALVMLKHQKLGKCPGYTEFKDELKNVIYDSLDMVEFELSNEGFVLGRHEYYPREHP</sequence>
<dbReference type="EnsemblPlants" id="AUR62035289-RA">
    <property type="protein sequence ID" value="AUR62035289-RA:cds"/>
    <property type="gene ID" value="AUR62035289"/>
</dbReference>
<organism evidence="1 2">
    <name type="scientific">Chenopodium quinoa</name>
    <name type="common">Quinoa</name>
    <dbReference type="NCBI Taxonomy" id="63459"/>
    <lineage>
        <taxon>Eukaryota</taxon>
        <taxon>Viridiplantae</taxon>
        <taxon>Streptophyta</taxon>
        <taxon>Embryophyta</taxon>
        <taxon>Tracheophyta</taxon>
        <taxon>Spermatophyta</taxon>
        <taxon>Magnoliopsida</taxon>
        <taxon>eudicotyledons</taxon>
        <taxon>Gunneridae</taxon>
        <taxon>Pentapetalae</taxon>
        <taxon>Caryophyllales</taxon>
        <taxon>Chenopodiaceae</taxon>
        <taxon>Chenopodioideae</taxon>
        <taxon>Atripliceae</taxon>
        <taxon>Chenopodium</taxon>
    </lineage>
</organism>
<protein>
    <submittedName>
        <fullName evidence="1">Uncharacterized protein</fullName>
    </submittedName>
</protein>
<name>A0A803MU67_CHEQI</name>
<dbReference type="Gramene" id="AUR62035289-RA">
    <property type="protein sequence ID" value="AUR62035289-RA:cds"/>
    <property type="gene ID" value="AUR62035289"/>
</dbReference>
<keyword evidence="2" id="KW-1185">Reference proteome</keyword>
<evidence type="ECO:0000313" key="2">
    <source>
        <dbReference type="Proteomes" id="UP000596660"/>
    </source>
</evidence>
<dbReference type="AlphaFoldDB" id="A0A803MU67"/>
<evidence type="ECO:0000313" key="1">
    <source>
        <dbReference type="EnsemblPlants" id="AUR62035289-RA:cds"/>
    </source>
</evidence>
<reference evidence="1" key="2">
    <citation type="submission" date="2021-03" db="UniProtKB">
        <authorList>
            <consortium name="EnsemblPlants"/>
        </authorList>
    </citation>
    <scope>IDENTIFICATION</scope>
</reference>
<proteinExistence type="predicted"/>
<reference evidence="1" key="1">
    <citation type="journal article" date="2017" name="Nature">
        <title>The genome of Chenopodium quinoa.</title>
        <authorList>
            <person name="Jarvis D.E."/>
            <person name="Ho Y.S."/>
            <person name="Lightfoot D.J."/>
            <person name="Schmoeckel S.M."/>
            <person name="Li B."/>
            <person name="Borm T.J.A."/>
            <person name="Ohyanagi H."/>
            <person name="Mineta K."/>
            <person name="Michell C.T."/>
            <person name="Saber N."/>
            <person name="Kharbatia N.M."/>
            <person name="Rupper R.R."/>
            <person name="Sharp A.R."/>
            <person name="Dally N."/>
            <person name="Boughton B.A."/>
            <person name="Woo Y.H."/>
            <person name="Gao G."/>
            <person name="Schijlen E.G.W.M."/>
            <person name="Guo X."/>
            <person name="Momin A.A."/>
            <person name="Negrao S."/>
            <person name="Al-Babili S."/>
            <person name="Gehring C."/>
            <person name="Roessner U."/>
            <person name="Jung C."/>
            <person name="Murphy K."/>
            <person name="Arold S.T."/>
            <person name="Gojobori T."/>
            <person name="van der Linden C.G."/>
            <person name="van Loo E.N."/>
            <person name="Jellen E.N."/>
            <person name="Maughan P.J."/>
            <person name="Tester M."/>
        </authorList>
    </citation>
    <scope>NUCLEOTIDE SEQUENCE [LARGE SCALE GENOMIC DNA]</scope>
    <source>
        <strain evidence="1">cv. PI 614886</strain>
    </source>
</reference>
<accession>A0A803MU67</accession>
<dbReference type="Proteomes" id="UP000596660">
    <property type="component" value="Unplaced"/>
</dbReference>